<dbReference type="Pfam" id="PF01694">
    <property type="entry name" value="Rhomboid"/>
    <property type="match status" value="1"/>
</dbReference>
<organism evidence="9 10">
    <name type="scientific">Povalibacter uvarum</name>
    <dbReference type="NCBI Taxonomy" id="732238"/>
    <lineage>
        <taxon>Bacteria</taxon>
        <taxon>Pseudomonadati</taxon>
        <taxon>Pseudomonadota</taxon>
        <taxon>Gammaproteobacteria</taxon>
        <taxon>Steroidobacterales</taxon>
        <taxon>Steroidobacteraceae</taxon>
        <taxon>Povalibacter</taxon>
    </lineage>
</organism>
<keyword evidence="5 7" id="KW-1133">Transmembrane helix</keyword>
<dbReference type="GO" id="GO:0016020">
    <property type="term" value="C:membrane"/>
    <property type="evidence" value="ECO:0007669"/>
    <property type="project" value="UniProtKB-SubCell"/>
</dbReference>
<keyword evidence="6 7" id="KW-0472">Membrane</keyword>
<dbReference type="PANTHER" id="PTHR43731:SF14">
    <property type="entry name" value="PRESENILIN-ASSOCIATED RHOMBOID-LIKE PROTEIN, MITOCHONDRIAL"/>
    <property type="match status" value="1"/>
</dbReference>
<keyword evidence="9" id="KW-0645">Protease</keyword>
<feature type="transmembrane region" description="Helical" evidence="7">
    <location>
        <begin position="6"/>
        <end position="26"/>
    </location>
</feature>
<comment type="caution">
    <text evidence="9">The sequence shown here is derived from an EMBL/GenBank/DDBJ whole genome shotgun (WGS) entry which is preliminary data.</text>
</comment>
<evidence type="ECO:0000256" key="3">
    <source>
        <dbReference type="ARBA" id="ARBA00022692"/>
    </source>
</evidence>
<dbReference type="InterPro" id="IPR022764">
    <property type="entry name" value="Peptidase_S54_rhomboid_dom"/>
</dbReference>
<feature type="transmembrane region" description="Helical" evidence="7">
    <location>
        <begin position="137"/>
        <end position="160"/>
    </location>
</feature>
<evidence type="ECO:0000313" key="9">
    <source>
        <dbReference type="EMBL" id="MBB6092426.1"/>
    </source>
</evidence>
<name>A0A841HI05_9GAMM</name>
<evidence type="ECO:0000259" key="8">
    <source>
        <dbReference type="Pfam" id="PF01694"/>
    </source>
</evidence>
<feature type="transmembrane region" description="Helical" evidence="7">
    <location>
        <begin position="80"/>
        <end position="99"/>
    </location>
</feature>
<comment type="similarity">
    <text evidence="2">Belongs to the peptidase S54 family.</text>
</comment>
<dbReference type="GO" id="GO:0004252">
    <property type="term" value="F:serine-type endopeptidase activity"/>
    <property type="evidence" value="ECO:0007669"/>
    <property type="project" value="InterPro"/>
</dbReference>
<dbReference type="Gene3D" id="1.20.1540.10">
    <property type="entry name" value="Rhomboid-like"/>
    <property type="match status" value="1"/>
</dbReference>
<evidence type="ECO:0000313" key="10">
    <source>
        <dbReference type="Proteomes" id="UP000588068"/>
    </source>
</evidence>
<evidence type="ECO:0000256" key="6">
    <source>
        <dbReference type="ARBA" id="ARBA00023136"/>
    </source>
</evidence>
<evidence type="ECO:0000256" key="1">
    <source>
        <dbReference type="ARBA" id="ARBA00004141"/>
    </source>
</evidence>
<feature type="transmembrane region" description="Helical" evidence="7">
    <location>
        <begin position="47"/>
        <end position="74"/>
    </location>
</feature>
<protein>
    <submittedName>
        <fullName evidence="9">Membrane associated rhomboid family serine protease</fullName>
    </submittedName>
</protein>
<evidence type="ECO:0000256" key="5">
    <source>
        <dbReference type="ARBA" id="ARBA00022989"/>
    </source>
</evidence>
<dbReference type="EMBL" id="JACHHZ010000002">
    <property type="protein sequence ID" value="MBB6092426.1"/>
    <property type="molecule type" value="Genomic_DNA"/>
</dbReference>
<gene>
    <name evidence="9" type="ORF">HNQ60_001304</name>
</gene>
<dbReference type="PANTHER" id="PTHR43731">
    <property type="entry name" value="RHOMBOID PROTEASE"/>
    <property type="match status" value="1"/>
</dbReference>
<evidence type="ECO:0000256" key="7">
    <source>
        <dbReference type="SAM" id="Phobius"/>
    </source>
</evidence>
<dbReference type="SUPFAM" id="SSF144091">
    <property type="entry name" value="Rhomboid-like"/>
    <property type="match status" value="1"/>
</dbReference>
<feature type="transmembrane region" description="Helical" evidence="7">
    <location>
        <begin position="172"/>
        <end position="193"/>
    </location>
</feature>
<dbReference type="AlphaFoldDB" id="A0A841HI05"/>
<dbReference type="RefSeq" id="WP_184330225.1">
    <property type="nucleotide sequence ID" value="NZ_JACHHZ010000002.1"/>
</dbReference>
<accession>A0A841HI05</accession>
<dbReference type="InterPro" id="IPR035952">
    <property type="entry name" value="Rhomboid-like_sf"/>
</dbReference>
<sequence length="201" mass="22540">MNFTGSPAATTIFFATIAISLIALYQSPRLLDWSLFRPYWLLRRKQYATVVASGFTHADLMHLIFNMMTFYFFAFPLERYIGTFWFVILYSAGLLVSHAGTWYKHRNHPEYASLGASGAISAVLFAAIVFFPDQSLYIIPIPVPIPAPLFAVGYLAYTIYSSKHPHGRINHDAHLGGAITGLLFVALISPGSYRQLLHSLF</sequence>
<reference evidence="9 10" key="1">
    <citation type="submission" date="2020-08" db="EMBL/GenBank/DDBJ databases">
        <title>Genomic Encyclopedia of Type Strains, Phase IV (KMG-IV): sequencing the most valuable type-strain genomes for metagenomic binning, comparative biology and taxonomic classification.</title>
        <authorList>
            <person name="Goeker M."/>
        </authorList>
    </citation>
    <scope>NUCLEOTIDE SEQUENCE [LARGE SCALE GENOMIC DNA]</scope>
    <source>
        <strain evidence="9 10">DSM 26723</strain>
    </source>
</reference>
<keyword evidence="3 7" id="KW-0812">Transmembrane</keyword>
<feature type="domain" description="Peptidase S54 rhomboid" evidence="8">
    <location>
        <begin position="45"/>
        <end position="189"/>
    </location>
</feature>
<dbReference type="Proteomes" id="UP000588068">
    <property type="component" value="Unassembled WGS sequence"/>
</dbReference>
<keyword evidence="4" id="KW-0378">Hydrolase</keyword>
<comment type="subcellular location">
    <subcellularLocation>
        <location evidence="1">Membrane</location>
        <topology evidence="1">Multi-pass membrane protein</topology>
    </subcellularLocation>
</comment>
<evidence type="ECO:0000256" key="2">
    <source>
        <dbReference type="ARBA" id="ARBA00009045"/>
    </source>
</evidence>
<proteinExistence type="inferred from homology"/>
<evidence type="ECO:0000256" key="4">
    <source>
        <dbReference type="ARBA" id="ARBA00022801"/>
    </source>
</evidence>
<dbReference type="InterPro" id="IPR050925">
    <property type="entry name" value="Rhomboid_protease_S54"/>
</dbReference>
<keyword evidence="10" id="KW-1185">Reference proteome</keyword>
<dbReference type="GO" id="GO:0006508">
    <property type="term" value="P:proteolysis"/>
    <property type="evidence" value="ECO:0007669"/>
    <property type="project" value="UniProtKB-KW"/>
</dbReference>
<feature type="transmembrane region" description="Helical" evidence="7">
    <location>
        <begin position="111"/>
        <end position="131"/>
    </location>
</feature>